<comment type="caution">
    <text evidence="3">The sequence shown here is derived from an EMBL/GenBank/DDBJ whole genome shotgun (WGS) entry which is preliminary data.</text>
</comment>
<dbReference type="PANTHER" id="PTHR46033:SF78">
    <property type="entry name" value="OS06G0232700 PROTEIN"/>
    <property type="match status" value="1"/>
</dbReference>
<dbReference type="EMBL" id="JAUUTY010000001">
    <property type="protein sequence ID" value="KAK1698500.1"/>
    <property type="molecule type" value="Genomic_DNA"/>
</dbReference>
<feature type="domain" description="Aminotransferase-like plant mobile" evidence="2">
    <location>
        <begin position="155"/>
        <end position="351"/>
    </location>
</feature>
<dbReference type="Pfam" id="PF10536">
    <property type="entry name" value="PMD"/>
    <property type="match status" value="1"/>
</dbReference>
<dbReference type="AlphaFoldDB" id="A0AAD8U254"/>
<evidence type="ECO:0000313" key="3">
    <source>
        <dbReference type="EMBL" id="KAK1698500.1"/>
    </source>
</evidence>
<sequence>MRGKKMTVEALIVVGGNDGTPARWGLREIKSDRNWGTYMRFASTPGAAMYGEPMVYVQFISGDDGAGSSTGAGEEEMAIITGPSTVQSEHLALTAAGMIGQSEHYSLTAGHSTGPSEQMVAQFAAEPGYWSAFVDISERVEGLPEALDDDARSSSSESSSDRLGLAMPAMSRGGSRPRGVPLSWLVNNFQELPADADNATMMRHLFAYLLYLFGIMFPSSHGDIVLPGLIKIAENIVDSPPPPIPIYSFGSAMLAYTYRGLCDATKKTNASSKGHILAVSAEFLQLWSWEYLPVGRPQIMNPIHPYGGHTEQYAPLTFGSRWVHAKKRWSNNVAHGCYPEYHQQFEELQETMVK</sequence>
<keyword evidence="4" id="KW-1185">Reference proteome</keyword>
<dbReference type="PANTHER" id="PTHR46033">
    <property type="entry name" value="PROTEIN MAIN-LIKE 2"/>
    <property type="match status" value="1"/>
</dbReference>
<evidence type="ECO:0000259" key="2">
    <source>
        <dbReference type="Pfam" id="PF10536"/>
    </source>
</evidence>
<gene>
    <name evidence="3" type="ORF">QYE76_015197</name>
</gene>
<evidence type="ECO:0000256" key="1">
    <source>
        <dbReference type="SAM" id="MobiDB-lite"/>
    </source>
</evidence>
<feature type="compositionally biased region" description="Low complexity" evidence="1">
    <location>
        <begin position="153"/>
        <end position="163"/>
    </location>
</feature>
<name>A0AAD8U254_LOLMU</name>
<dbReference type="InterPro" id="IPR019557">
    <property type="entry name" value="AminoTfrase-like_pln_mobile"/>
</dbReference>
<dbReference type="InterPro" id="IPR044824">
    <property type="entry name" value="MAIN-like"/>
</dbReference>
<feature type="region of interest" description="Disordered" evidence="1">
    <location>
        <begin position="144"/>
        <end position="176"/>
    </location>
</feature>
<protein>
    <recommendedName>
        <fullName evidence="2">Aminotransferase-like plant mobile domain-containing protein</fullName>
    </recommendedName>
</protein>
<evidence type="ECO:0000313" key="4">
    <source>
        <dbReference type="Proteomes" id="UP001231189"/>
    </source>
</evidence>
<dbReference type="Proteomes" id="UP001231189">
    <property type="component" value="Unassembled WGS sequence"/>
</dbReference>
<accession>A0AAD8U254</accession>
<organism evidence="3 4">
    <name type="scientific">Lolium multiflorum</name>
    <name type="common">Italian ryegrass</name>
    <name type="synonym">Lolium perenne subsp. multiflorum</name>
    <dbReference type="NCBI Taxonomy" id="4521"/>
    <lineage>
        <taxon>Eukaryota</taxon>
        <taxon>Viridiplantae</taxon>
        <taxon>Streptophyta</taxon>
        <taxon>Embryophyta</taxon>
        <taxon>Tracheophyta</taxon>
        <taxon>Spermatophyta</taxon>
        <taxon>Magnoliopsida</taxon>
        <taxon>Liliopsida</taxon>
        <taxon>Poales</taxon>
        <taxon>Poaceae</taxon>
        <taxon>BOP clade</taxon>
        <taxon>Pooideae</taxon>
        <taxon>Poodae</taxon>
        <taxon>Poeae</taxon>
        <taxon>Poeae Chloroplast Group 2 (Poeae type)</taxon>
        <taxon>Loliodinae</taxon>
        <taxon>Loliinae</taxon>
        <taxon>Lolium</taxon>
    </lineage>
</organism>
<proteinExistence type="predicted"/>
<dbReference type="GO" id="GO:0010073">
    <property type="term" value="P:meristem maintenance"/>
    <property type="evidence" value="ECO:0007669"/>
    <property type="project" value="InterPro"/>
</dbReference>
<reference evidence="3" key="1">
    <citation type="submission" date="2023-07" db="EMBL/GenBank/DDBJ databases">
        <title>A chromosome-level genome assembly of Lolium multiflorum.</title>
        <authorList>
            <person name="Chen Y."/>
            <person name="Copetti D."/>
            <person name="Kolliker R."/>
            <person name="Studer B."/>
        </authorList>
    </citation>
    <scope>NUCLEOTIDE SEQUENCE</scope>
    <source>
        <strain evidence="3">02402/16</strain>
        <tissue evidence="3">Leaf</tissue>
    </source>
</reference>